<dbReference type="EMBL" id="BMNM01000005">
    <property type="protein sequence ID" value="GGI78114.1"/>
    <property type="molecule type" value="Genomic_DNA"/>
</dbReference>
<organism evidence="8 9">
    <name type="scientific">Vulcanisaeta souniana JCM 11219</name>
    <dbReference type="NCBI Taxonomy" id="1293586"/>
    <lineage>
        <taxon>Archaea</taxon>
        <taxon>Thermoproteota</taxon>
        <taxon>Thermoprotei</taxon>
        <taxon>Thermoproteales</taxon>
        <taxon>Thermoproteaceae</taxon>
        <taxon>Vulcanisaeta</taxon>
    </lineage>
</organism>
<reference evidence="10" key="3">
    <citation type="submission" date="2022-09" db="EMBL/GenBank/DDBJ databases">
        <title>Complete genome sequence of Vulcanisaeta souniana.</title>
        <authorList>
            <person name="Kato S."/>
            <person name="Itoh T."/>
            <person name="Ohkuma M."/>
        </authorList>
    </citation>
    <scope>NUCLEOTIDE SEQUENCE [LARGE SCALE GENOMIC DNA]</scope>
    <source>
        <strain evidence="10">JCM 11219</strain>
    </source>
</reference>
<feature type="transmembrane region" description="Helical" evidence="5">
    <location>
        <begin position="217"/>
        <end position="239"/>
    </location>
</feature>
<evidence type="ECO:0000256" key="3">
    <source>
        <dbReference type="ARBA" id="ARBA00022989"/>
    </source>
</evidence>
<dbReference type="PROSITE" id="PS51012">
    <property type="entry name" value="ABC_TM2"/>
    <property type="match status" value="1"/>
</dbReference>
<reference evidence="8" key="1">
    <citation type="journal article" date="2014" name="Int. J. Syst. Evol. Microbiol.">
        <title>Complete genome sequence of Corynebacterium casei LMG S-19264T (=DSM 44701T), isolated from a smear-ripened cheese.</title>
        <authorList>
            <consortium name="US DOE Joint Genome Institute (JGI-PGF)"/>
            <person name="Walter F."/>
            <person name="Albersmeier A."/>
            <person name="Kalinowski J."/>
            <person name="Ruckert C."/>
        </authorList>
    </citation>
    <scope>NUCLEOTIDE SEQUENCE</scope>
    <source>
        <strain evidence="8">JCM 11219</strain>
    </source>
</reference>
<dbReference type="GO" id="GO:0140359">
    <property type="term" value="F:ABC-type transporter activity"/>
    <property type="evidence" value="ECO:0007669"/>
    <property type="project" value="InterPro"/>
</dbReference>
<dbReference type="GO" id="GO:0016020">
    <property type="term" value="C:membrane"/>
    <property type="evidence" value="ECO:0007669"/>
    <property type="project" value="UniProtKB-SubCell"/>
</dbReference>
<evidence type="ECO:0000313" key="8">
    <source>
        <dbReference type="EMBL" id="GGI78114.1"/>
    </source>
</evidence>
<feature type="domain" description="ABC transmembrane type-2" evidence="6">
    <location>
        <begin position="25"/>
        <end position="247"/>
    </location>
</feature>
<dbReference type="GeneID" id="76207795"/>
<evidence type="ECO:0000256" key="5">
    <source>
        <dbReference type="SAM" id="Phobius"/>
    </source>
</evidence>
<feature type="transmembrane region" description="Helical" evidence="5">
    <location>
        <begin position="60"/>
        <end position="81"/>
    </location>
</feature>
<dbReference type="RefSeq" id="WP_188603267.1">
    <property type="nucleotide sequence ID" value="NZ_AP026830.1"/>
</dbReference>
<feature type="transmembrane region" description="Helical" evidence="5">
    <location>
        <begin position="27"/>
        <end position="48"/>
    </location>
</feature>
<dbReference type="AlphaFoldDB" id="A0A830E352"/>
<dbReference type="Pfam" id="PF01061">
    <property type="entry name" value="ABC2_membrane"/>
    <property type="match status" value="1"/>
</dbReference>
<dbReference type="PANTHER" id="PTHR43229:SF2">
    <property type="entry name" value="NODULATION PROTEIN J"/>
    <property type="match status" value="1"/>
</dbReference>
<evidence type="ECO:0000313" key="9">
    <source>
        <dbReference type="Proteomes" id="UP000657075"/>
    </source>
</evidence>
<keyword evidence="4 5" id="KW-0472">Membrane</keyword>
<dbReference type="InterPro" id="IPR047817">
    <property type="entry name" value="ABC2_TM_bact-type"/>
</dbReference>
<evidence type="ECO:0000256" key="1">
    <source>
        <dbReference type="ARBA" id="ARBA00004141"/>
    </source>
</evidence>
<reference evidence="7" key="4">
    <citation type="journal article" date="2023" name="Microbiol. Resour. Announc.">
        <title>Complete Genome Sequence of Vulcanisaeta souniana Strain IC-059, a Hyperthermophilic Archaeon Isolated from Hot Spring Water in Japan.</title>
        <authorList>
            <person name="Kato S."/>
            <person name="Itoh T."/>
            <person name="Wu L."/>
            <person name="Ma J."/>
            <person name="Ohkuma M."/>
        </authorList>
    </citation>
    <scope>NUCLEOTIDE SEQUENCE</scope>
    <source>
        <strain evidence="7">JCM 11219</strain>
    </source>
</reference>
<keyword evidence="2 5" id="KW-0812">Transmembrane</keyword>
<evidence type="ECO:0000256" key="2">
    <source>
        <dbReference type="ARBA" id="ARBA00022692"/>
    </source>
</evidence>
<gene>
    <name evidence="8" type="ORF">GCM10007112_13620</name>
    <name evidence="7" type="ORF">Vsou_22530</name>
</gene>
<keyword evidence="10" id="KW-1185">Reference proteome</keyword>
<dbReference type="InterPro" id="IPR013525">
    <property type="entry name" value="ABC2_TM"/>
</dbReference>
<evidence type="ECO:0000259" key="6">
    <source>
        <dbReference type="PROSITE" id="PS51012"/>
    </source>
</evidence>
<dbReference type="OrthoDB" id="28491at2157"/>
<feature type="transmembrane region" description="Helical" evidence="5">
    <location>
        <begin position="134"/>
        <end position="163"/>
    </location>
</feature>
<name>A0A830E352_9CREN</name>
<proteinExistence type="predicted"/>
<dbReference type="Proteomes" id="UP001060771">
    <property type="component" value="Chromosome"/>
</dbReference>
<dbReference type="InterPro" id="IPR051784">
    <property type="entry name" value="Nod_factor_ABC_transporter"/>
</dbReference>
<dbReference type="PANTHER" id="PTHR43229">
    <property type="entry name" value="NODULATION PROTEIN J"/>
    <property type="match status" value="1"/>
</dbReference>
<sequence>MRIDKLDVLYVVMANELRIISREPGGLVLLVLLPYFIAGGMSFIASFFVRVTSGIFLRQFIGLEVLMLSIIMVQTGARFLWEEKNGGRLESLLATPTSMYVILFGTSMVMIVVNLGAFTIASLPIIYISAGITGIVRLVIALILLFIGLLPLYGIGLLIVGLIMKFNDADTIMNVVTPILTILSGTTYPIYVLPLWIKELIYALPMYMTFYSMYLEMIGHGNVMLITELLLATVIYLILGMTSYARFERDLRSRGV</sequence>
<feature type="transmembrane region" description="Helical" evidence="5">
    <location>
        <begin position="101"/>
        <end position="128"/>
    </location>
</feature>
<protein>
    <recommendedName>
        <fullName evidence="6">ABC transmembrane type-2 domain-containing protein</fullName>
    </recommendedName>
</protein>
<evidence type="ECO:0000256" key="4">
    <source>
        <dbReference type="ARBA" id="ARBA00023136"/>
    </source>
</evidence>
<reference evidence="8" key="2">
    <citation type="submission" date="2020-09" db="EMBL/GenBank/DDBJ databases">
        <authorList>
            <person name="Sun Q."/>
            <person name="Ohkuma M."/>
        </authorList>
    </citation>
    <scope>NUCLEOTIDE SEQUENCE</scope>
    <source>
        <strain evidence="8">JCM 11219</strain>
    </source>
</reference>
<dbReference type="Proteomes" id="UP000657075">
    <property type="component" value="Unassembled WGS sequence"/>
</dbReference>
<feature type="transmembrane region" description="Helical" evidence="5">
    <location>
        <begin position="175"/>
        <end position="197"/>
    </location>
</feature>
<evidence type="ECO:0000313" key="10">
    <source>
        <dbReference type="Proteomes" id="UP001060771"/>
    </source>
</evidence>
<evidence type="ECO:0000313" key="7">
    <source>
        <dbReference type="EMBL" id="BDR93160.1"/>
    </source>
</evidence>
<comment type="subcellular location">
    <subcellularLocation>
        <location evidence="1">Membrane</location>
        <topology evidence="1">Multi-pass membrane protein</topology>
    </subcellularLocation>
</comment>
<dbReference type="EMBL" id="AP026830">
    <property type="protein sequence ID" value="BDR93160.1"/>
    <property type="molecule type" value="Genomic_DNA"/>
</dbReference>
<keyword evidence="3 5" id="KW-1133">Transmembrane helix</keyword>
<accession>A0A830E352</accession>